<dbReference type="PROSITE" id="PS52016">
    <property type="entry name" value="TONB_DEPENDENT_REC_3"/>
    <property type="match status" value="1"/>
</dbReference>
<comment type="caution">
    <text evidence="13">The sequence shown here is derived from an EMBL/GenBank/DDBJ whole genome shotgun (WGS) entry which is preliminary data.</text>
</comment>
<accession>A0A844HQA7</accession>
<dbReference type="AlphaFoldDB" id="A0A844HQA7"/>
<evidence type="ECO:0000256" key="2">
    <source>
        <dbReference type="ARBA" id="ARBA00009810"/>
    </source>
</evidence>
<dbReference type="PANTHER" id="PTHR30069:SF41">
    <property type="entry name" value="HEME_HEMOPEXIN UTILIZATION PROTEIN C"/>
    <property type="match status" value="1"/>
</dbReference>
<dbReference type="GO" id="GO:0044718">
    <property type="term" value="P:siderophore transmembrane transport"/>
    <property type="evidence" value="ECO:0007669"/>
    <property type="project" value="TreeGrafter"/>
</dbReference>
<dbReference type="OrthoDB" id="9760333at2"/>
<dbReference type="GO" id="GO:0009279">
    <property type="term" value="C:cell outer membrane"/>
    <property type="evidence" value="ECO:0007669"/>
    <property type="project" value="UniProtKB-SubCell"/>
</dbReference>
<evidence type="ECO:0000256" key="9">
    <source>
        <dbReference type="PROSITE-ProRule" id="PRU01360"/>
    </source>
</evidence>
<gene>
    <name evidence="13" type="ORF">GL300_18720</name>
</gene>
<evidence type="ECO:0000259" key="11">
    <source>
        <dbReference type="Pfam" id="PF00593"/>
    </source>
</evidence>
<dbReference type="Pfam" id="PF00593">
    <property type="entry name" value="TonB_dep_Rec_b-barrel"/>
    <property type="match status" value="1"/>
</dbReference>
<dbReference type="SUPFAM" id="SSF56935">
    <property type="entry name" value="Porins"/>
    <property type="match status" value="1"/>
</dbReference>
<dbReference type="GO" id="GO:0015232">
    <property type="term" value="F:heme transmembrane transporter activity"/>
    <property type="evidence" value="ECO:0007669"/>
    <property type="project" value="InterPro"/>
</dbReference>
<dbReference type="InterPro" id="IPR000531">
    <property type="entry name" value="Beta-barrel_TonB"/>
</dbReference>
<comment type="similarity">
    <text evidence="2 9 10">Belongs to the TonB-dependent receptor family.</text>
</comment>
<dbReference type="Gene3D" id="2.170.130.10">
    <property type="entry name" value="TonB-dependent receptor, plug domain"/>
    <property type="match status" value="1"/>
</dbReference>
<dbReference type="InterPro" id="IPR011276">
    <property type="entry name" value="TonB_haem/Hb_rcpt"/>
</dbReference>
<keyword evidence="5 9" id="KW-0812">Transmembrane</keyword>
<proteinExistence type="inferred from homology"/>
<evidence type="ECO:0000256" key="1">
    <source>
        <dbReference type="ARBA" id="ARBA00004571"/>
    </source>
</evidence>
<organism evidence="13 14">
    <name type="scientific">Paracoccus litorisediminis</name>
    <dbReference type="NCBI Taxonomy" id="2006130"/>
    <lineage>
        <taxon>Bacteria</taxon>
        <taxon>Pseudomonadati</taxon>
        <taxon>Pseudomonadota</taxon>
        <taxon>Alphaproteobacteria</taxon>
        <taxon>Rhodobacterales</taxon>
        <taxon>Paracoccaceae</taxon>
        <taxon>Paracoccus</taxon>
    </lineage>
</organism>
<keyword evidence="14" id="KW-1185">Reference proteome</keyword>
<evidence type="ECO:0000256" key="4">
    <source>
        <dbReference type="ARBA" id="ARBA00022452"/>
    </source>
</evidence>
<protein>
    <submittedName>
        <fullName evidence="13">TonB-dependent receptor</fullName>
    </submittedName>
</protein>
<reference evidence="13 14" key="1">
    <citation type="submission" date="2019-11" db="EMBL/GenBank/DDBJ databases">
        <authorList>
            <person name="Dong K."/>
        </authorList>
    </citation>
    <scope>NUCLEOTIDE SEQUENCE [LARGE SCALE GENOMIC DNA]</scope>
    <source>
        <strain evidence="13 14">NBRC 112902</strain>
    </source>
</reference>
<keyword evidence="3 9" id="KW-0813">Transport</keyword>
<dbReference type="Proteomes" id="UP000449846">
    <property type="component" value="Unassembled WGS sequence"/>
</dbReference>
<comment type="subcellular location">
    <subcellularLocation>
        <location evidence="1 9">Cell outer membrane</location>
        <topology evidence="1 9">Multi-pass membrane protein</topology>
    </subcellularLocation>
</comment>
<keyword evidence="7 9" id="KW-0472">Membrane</keyword>
<keyword evidence="13" id="KW-0675">Receptor</keyword>
<evidence type="ECO:0000256" key="3">
    <source>
        <dbReference type="ARBA" id="ARBA00022448"/>
    </source>
</evidence>
<evidence type="ECO:0000256" key="6">
    <source>
        <dbReference type="ARBA" id="ARBA00023077"/>
    </source>
</evidence>
<dbReference type="Gene3D" id="2.40.170.20">
    <property type="entry name" value="TonB-dependent receptor, beta-barrel domain"/>
    <property type="match status" value="1"/>
</dbReference>
<feature type="domain" description="TonB-dependent receptor-like beta-barrel" evidence="11">
    <location>
        <begin position="228"/>
        <end position="645"/>
    </location>
</feature>
<feature type="domain" description="TonB-dependent receptor plug" evidence="12">
    <location>
        <begin position="54"/>
        <end position="158"/>
    </location>
</feature>
<keyword evidence="8 9" id="KW-0998">Cell outer membrane</keyword>
<evidence type="ECO:0000256" key="10">
    <source>
        <dbReference type="RuleBase" id="RU003357"/>
    </source>
</evidence>
<dbReference type="PANTHER" id="PTHR30069">
    <property type="entry name" value="TONB-DEPENDENT OUTER MEMBRANE RECEPTOR"/>
    <property type="match status" value="1"/>
</dbReference>
<dbReference type="InterPro" id="IPR037066">
    <property type="entry name" value="Plug_dom_sf"/>
</dbReference>
<keyword evidence="6 10" id="KW-0798">TonB box</keyword>
<dbReference type="GO" id="GO:0015344">
    <property type="term" value="F:siderophore uptake transmembrane transporter activity"/>
    <property type="evidence" value="ECO:0007669"/>
    <property type="project" value="TreeGrafter"/>
</dbReference>
<name>A0A844HQA7_9RHOB</name>
<evidence type="ECO:0000256" key="7">
    <source>
        <dbReference type="ARBA" id="ARBA00023136"/>
    </source>
</evidence>
<dbReference type="InterPro" id="IPR039426">
    <property type="entry name" value="TonB-dep_rcpt-like"/>
</dbReference>
<evidence type="ECO:0000256" key="8">
    <source>
        <dbReference type="ARBA" id="ARBA00023237"/>
    </source>
</evidence>
<dbReference type="InterPro" id="IPR012910">
    <property type="entry name" value="Plug_dom"/>
</dbReference>
<dbReference type="CDD" id="cd01347">
    <property type="entry name" value="ligand_gated_channel"/>
    <property type="match status" value="1"/>
</dbReference>
<sequence length="672" mass="73033">MSQKEQTMAAVRRLATLTTTVTLIAAAPAATLAQEAVRLDTVVLSSEDDGDGDGTSTVLGADQIQLEYSGLDLSQVLDEIPGVTTQVSGGDPGVSVNIRGMQDFGRVNVLVDGARQNFQRTGHGANGSFYTDTEMLKSVEVTRGPGATVNGGGAIGGVVSLTTIDADDIIADGSDRGGRLRFSLDSNGPGPTVNLVGAVRPEERVDFLLGGTYLDRRDYTSGGGDRVASGQTMNSGLFKTRFRPAEGHELSFTASRYDTSFLTGTSILRDTDVTVDTAIAGYRWTSVDSDFWDISVKTYLTRTEADQSVQNGPFERSFRIETSGLDAHNTAHVSTGGVEHEVTFGGDVFRDRVSTVDRVGTSDELTPPGTRVVWGAYIQDRVALNPWFELEGALRFDGYELENDRHRVEGDRLSPKFLVRYIPDERISFYLSYAEAMRPPALTESMIEGFHPGSVSGEFLPNPDLRPEIAHTIEAGLDAQLQGLLRDDDEISARFAVFQNDVDDYIDQNLVQHGLFGAIQYLNIGKVRIRGAELELSYDSSRFFGGLNGQLLDGQRRGGDDLNDVLLYPQEDGVQPKVPPYQIAATAGIKALDARLQMGARATFVGEQKNARAEGYVGDSYETLDLFAQYQINDDFSANVALNNVLDRDYTQYLNANPSPGFNAHATLSVRF</sequence>
<evidence type="ECO:0000313" key="14">
    <source>
        <dbReference type="Proteomes" id="UP000449846"/>
    </source>
</evidence>
<evidence type="ECO:0000256" key="5">
    <source>
        <dbReference type="ARBA" id="ARBA00022692"/>
    </source>
</evidence>
<dbReference type="EMBL" id="WMIG01000014">
    <property type="protein sequence ID" value="MTH61248.1"/>
    <property type="molecule type" value="Genomic_DNA"/>
</dbReference>
<dbReference type="NCBIfam" id="TIGR01785">
    <property type="entry name" value="TonB-hemin"/>
    <property type="match status" value="1"/>
</dbReference>
<keyword evidence="4 9" id="KW-1134">Transmembrane beta strand</keyword>
<dbReference type="InterPro" id="IPR036942">
    <property type="entry name" value="Beta-barrel_TonB_sf"/>
</dbReference>
<evidence type="ECO:0000313" key="13">
    <source>
        <dbReference type="EMBL" id="MTH61248.1"/>
    </source>
</evidence>
<evidence type="ECO:0000259" key="12">
    <source>
        <dbReference type="Pfam" id="PF07715"/>
    </source>
</evidence>
<dbReference type="Pfam" id="PF07715">
    <property type="entry name" value="Plug"/>
    <property type="match status" value="1"/>
</dbReference>